<keyword evidence="1" id="KW-0812">Transmembrane</keyword>
<dbReference type="EMBL" id="SMBU01000015">
    <property type="protein sequence ID" value="TCU95378.1"/>
    <property type="molecule type" value="Genomic_DNA"/>
</dbReference>
<accession>A0A4R3UXI8</accession>
<dbReference type="AlphaFoldDB" id="A0A4R3UXI8"/>
<dbReference type="OrthoDB" id="8684961at2"/>
<name>A0A4R3UXI8_ROSSA</name>
<dbReference type="Proteomes" id="UP000295110">
    <property type="component" value="Unassembled WGS sequence"/>
</dbReference>
<keyword evidence="3" id="KW-1185">Reference proteome</keyword>
<keyword evidence="1" id="KW-1133">Transmembrane helix</keyword>
<comment type="caution">
    <text evidence="2">The sequence shown here is derived from an EMBL/GenBank/DDBJ whole genome shotgun (WGS) entry which is preliminary data.</text>
</comment>
<proteinExistence type="predicted"/>
<protein>
    <recommendedName>
        <fullName evidence="4">Type 4 fimbrial biogenesis protein PilX N-terminal domain-containing protein</fullName>
    </recommendedName>
</protein>
<evidence type="ECO:0000313" key="3">
    <source>
        <dbReference type="Proteomes" id="UP000295110"/>
    </source>
</evidence>
<evidence type="ECO:0008006" key="4">
    <source>
        <dbReference type="Google" id="ProtNLM"/>
    </source>
</evidence>
<keyword evidence="1" id="KW-0472">Membrane</keyword>
<evidence type="ECO:0000256" key="1">
    <source>
        <dbReference type="SAM" id="Phobius"/>
    </source>
</evidence>
<gene>
    <name evidence="2" type="ORF">EV671_101570</name>
</gene>
<evidence type="ECO:0000313" key="2">
    <source>
        <dbReference type="EMBL" id="TCU95378.1"/>
    </source>
</evidence>
<dbReference type="RefSeq" id="WP_132572568.1">
    <property type="nucleotide sequence ID" value="NZ_CBCSGL010000018.1"/>
</dbReference>
<sequence>MKPSPTSARQRGATALFMSIAMMIGISLVMLYLNRSLIFEQKTSVNQLRSTTAQEVAQAGLEWAVGMLNTPFDIDNSCNALTTAKRPFRKKYMLAYWGAATPPPVALYASTMAAVPVQKTYPGCQINGTTLSCNCPDVTIAGGGAFTVTDDGSDAGSTNEQVKPASFGNTSVLPNFTVSFAPVHAVYPPVAYTRQNDNFSVLVTVTGCTPTSQVCTPGTSSGVLGPDGVATVSAVVRLQPQLRGRPPAGLTCGGSCNPGGSFNIVNTDPGTNGITINAGGSITVSGGASTATIPGLPPQNAQISNDPSLSNLAASDPNCSNSSIFKAYFGTTISSYATQPQVDSITCSSANDCGTQVVNAYNQGWRSFYFPAGLTLNNSSGLPGGALGTESDPVTLVVPGQFKLNGNISVYGMVFSNDAVVNEFGTGTSNIYGAAVVCNNQSSNGNGTLAYDSTALQGAQIDTATAVRVPGSWTDACSLSTSNPPVRTCH</sequence>
<feature type="transmembrane region" description="Helical" evidence="1">
    <location>
        <begin position="12"/>
        <end position="33"/>
    </location>
</feature>
<organism evidence="2 3">
    <name type="scientific">Roseateles saccharophilus</name>
    <name type="common">Pseudomonas saccharophila</name>
    <dbReference type="NCBI Taxonomy" id="304"/>
    <lineage>
        <taxon>Bacteria</taxon>
        <taxon>Pseudomonadati</taxon>
        <taxon>Pseudomonadota</taxon>
        <taxon>Betaproteobacteria</taxon>
        <taxon>Burkholderiales</taxon>
        <taxon>Sphaerotilaceae</taxon>
        <taxon>Roseateles</taxon>
    </lineage>
</organism>
<reference evidence="2 3" key="1">
    <citation type="submission" date="2019-03" db="EMBL/GenBank/DDBJ databases">
        <title>Genomic Encyclopedia of Type Strains, Phase IV (KMG-IV): sequencing the most valuable type-strain genomes for metagenomic binning, comparative biology and taxonomic classification.</title>
        <authorList>
            <person name="Goeker M."/>
        </authorList>
    </citation>
    <scope>NUCLEOTIDE SEQUENCE [LARGE SCALE GENOMIC DNA]</scope>
    <source>
        <strain evidence="2 3">DSM 654</strain>
    </source>
</reference>